<sequence length="114" mass="13100">MLSSYKYLTLREMTDPMRGSLDPAKQPVYDVLKLAFPGKLTEKESTLLVAVLDEDGYGFRSIAALLSAMRDQLSYTDSYNDVLTILSRRIWKQDDIKRMRLHLCNFGYGDLPDE</sequence>
<evidence type="ECO:0000313" key="2">
    <source>
        <dbReference type="Proteomes" id="UP000632222"/>
    </source>
</evidence>
<comment type="caution">
    <text evidence="1">The sequence shown here is derived from an EMBL/GenBank/DDBJ whole genome shotgun (WGS) entry which is preliminary data.</text>
</comment>
<dbReference type="Proteomes" id="UP000632222">
    <property type="component" value="Unassembled WGS sequence"/>
</dbReference>
<protein>
    <submittedName>
        <fullName evidence="1">Uncharacterized protein</fullName>
    </submittedName>
</protein>
<gene>
    <name evidence="1" type="ORF">GCM10008938_52770</name>
</gene>
<reference evidence="2" key="1">
    <citation type="journal article" date="2019" name="Int. J. Syst. Evol. Microbiol.">
        <title>The Global Catalogue of Microorganisms (GCM) 10K type strain sequencing project: providing services to taxonomists for standard genome sequencing and annotation.</title>
        <authorList>
            <consortium name="The Broad Institute Genomics Platform"/>
            <consortium name="The Broad Institute Genome Sequencing Center for Infectious Disease"/>
            <person name="Wu L."/>
            <person name="Ma J."/>
        </authorList>
    </citation>
    <scope>NUCLEOTIDE SEQUENCE [LARGE SCALE GENOMIC DNA]</scope>
    <source>
        <strain evidence="2">JCM 14370</strain>
    </source>
</reference>
<accession>A0ABQ2DJY2</accession>
<proteinExistence type="predicted"/>
<keyword evidence="2" id="KW-1185">Reference proteome</keyword>
<evidence type="ECO:0000313" key="1">
    <source>
        <dbReference type="EMBL" id="GGJ60087.1"/>
    </source>
</evidence>
<dbReference type="EMBL" id="BMOD01000074">
    <property type="protein sequence ID" value="GGJ60087.1"/>
    <property type="molecule type" value="Genomic_DNA"/>
</dbReference>
<name>A0ABQ2DJY2_9DEIO</name>
<organism evidence="1 2">
    <name type="scientific">Deinococcus roseus</name>
    <dbReference type="NCBI Taxonomy" id="392414"/>
    <lineage>
        <taxon>Bacteria</taxon>
        <taxon>Thermotogati</taxon>
        <taxon>Deinococcota</taxon>
        <taxon>Deinococci</taxon>
        <taxon>Deinococcales</taxon>
        <taxon>Deinococcaceae</taxon>
        <taxon>Deinococcus</taxon>
    </lineage>
</organism>